<dbReference type="EMBL" id="JABBWM010000014">
    <property type="protein sequence ID" value="KAG2112637.1"/>
    <property type="molecule type" value="Genomic_DNA"/>
</dbReference>
<keyword evidence="3" id="KW-1185">Reference proteome</keyword>
<evidence type="ECO:0008006" key="4">
    <source>
        <dbReference type="Google" id="ProtNLM"/>
    </source>
</evidence>
<accession>A0A9P7JWN6</accession>
<keyword evidence="1" id="KW-0175">Coiled coil</keyword>
<organism evidence="2 3">
    <name type="scientific">Suillus discolor</name>
    <dbReference type="NCBI Taxonomy" id="1912936"/>
    <lineage>
        <taxon>Eukaryota</taxon>
        <taxon>Fungi</taxon>
        <taxon>Dikarya</taxon>
        <taxon>Basidiomycota</taxon>
        <taxon>Agaricomycotina</taxon>
        <taxon>Agaricomycetes</taxon>
        <taxon>Agaricomycetidae</taxon>
        <taxon>Boletales</taxon>
        <taxon>Suillineae</taxon>
        <taxon>Suillaceae</taxon>
        <taxon>Suillus</taxon>
    </lineage>
</organism>
<dbReference type="AlphaFoldDB" id="A0A9P7JWN6"/>
<evidence type="ECO:0000256" key="1">
    <source>
        <dbReference type="SAM" id="Coils"/>
    </source>
</evidence>
<evidence type="ECO:0000313" key="2">
    <source>
        <dbReference type="EMBL" id="KAG2112637.1"/>
    </source>
</evidence>
<feature type="coiled-coil region" evidence="1">
    <location>
        <begin position="31"/>
        <end position="58"/>
    </location>
</feature>
<dbReference type="RefSeq" id="XP_041295436.1">
    <property type="nucleotide sequence ID" value="XM_041439439.1"/>
</dbReference>
<dbReference type="GeneID" id="64701698"/>
<reference evidence="2" key="1">
    <citation type="journal article" date="2020" name="New Phytol.">
        <title>Comparative genomics reveals dynamic genome evolution in host specialist ectomycorrhizal fungi.</title>
        <authorList>
            <person name="Lofgren L.A."/>
            <person name="Nguyen N.H."/>
            <person name="Vilgalys R."/>
            <person name="Ruytinx J."/>
            <person name="Liao H.L."/>
            <person name="Branco S."/>
            <person name="Kuo A."/>
            <person name="LaButti K."/>
            <person name="Lipzen A."/>
            <person name="Andreopoulos W."/>
            <person name="Pangilinan J."/>
            <person name="Riley R."/>
            <person name="Hundley H."/>
            <person name="Na H."/>
            <person name="Barry K."/>
            <person name="Grigoriev I.V."/>
            <person name="Stajich J.E."/>
            <person name="Kennedy P.G."/>
        </authorList>
    </citation>
    <scope>NUCLEOTIDE SEQUENCE</scope>
    <source>
        <strain evidence="2">FC423</strain>
    </source>
</reference>
<protein>
    <recommendedName>
        <fullName evidence="4">F-box domain-containing protein</fullName>
    </recommendedName>
</protein>
<dbReference type="PANTHER" id="PTHR38926">
    <property type="entry name" value="F-BOX DOMAIN CONTAINING PROTEIN, EXPRESSED"/>
    <property type="match status" value="1"/>
</dbReference>
<evidence type="ECO:0000313" key="3">
    <source>
        <dbReference type="Proteomes" id="UP000823399"/>
    </source>
</evidence>
<proteinExistence type="predicted"/>
<dbReference type="SUPFAM" id="SSF52047">
    <property type="entry name" value="RNI-like"/>
    <property type="match status" value="1"/>
</dbReference>
<dbReference type="PANTHER" id="PTHR38926:SF72">
    <property type="entry name" value="IM:7136021-RELATED"/>
    <property type="match status" value="1"/>
</dbReference>
<dbReference type="Gene3D" id="3.80.10.10">
    <property type="entry name" value="Ribonuclease Inhibitor"/>
    <property type="match status" value="1"/>
</dbReference>
<sequence>MDPKIPTSIVRLFQTNCVPSPMDTQRISRLLAEQKLELELIKKELDRARAEVLRLEAKHLGTMEVVQKLEALRSPVRRMPIEIMTKVFEQCVQDEESQEPDPLRAPLLLCQVCGAWRDLMFSLPCLWRRLKVGFPSATPNWENVMQSRIMSMHVWISRAKALPISLILQHPSSSPITPGALMSLDKEILTLGCRIEELSLRFSPLALSSLLTFTQSSLPHLRRLELHNSNPLPSSSDNPPPLFLHDAPNLRSLSIAWGSLDTAQFCVPWSKLTQLSLQYDASPYWNPVHNDYLNVLRECPNLKCCSIGIGMTILDADTEAIVPVTLPNLESMKVRLFCQTLYTRQFFDALHAPKLHTFEFQNVSLSMGSFASQTEPLPFISRSAETLENLSFDTINIPDIDMLSCLSQLHHLKHLRFLPGPLQLNHNLVDSLILSGAPQGTSICPRLQSLSLKCSKRVSTDGVTELVRSRCSASPKLGGFCLQIAAFDYGQDSRDKTIIELRERLNQYVEGGLQLHLMKAKPTG</sequence>
<name>A0A9P7JWN6_9AGAM</name>
<dbReference type="Proteomes" id="UP000823399">
    <property type="component" value="Unassembled WGS sequence"/>
</dbReference>
<dbReference type="InterPro" id="IPR032675">
    <property type="entry name" value="LRR_dom_sf"/>
</dbReference>
<comment type="caution">
    <text evidence="2">The sequence shown here is derived from an EMBL/GenBank/DDBJ whole genome shotgun (WGS) entry which is preliminary data.</text>
</comment>
<gene>
    <name evidence="2" type="ORF">F5147DRAFT_73725</name>
</gene>
<dbReference type="OrthoDB" id="3365698at2759"/>